<organism evidence="1 2">
    <name type="scientific">Romanomermis culicivorax</name>
    <name type="common">Nematode worm</name>
    <dbReference type="NCBI Taxonomy" id="13658"/>
    <lineage>
        <taxon>Eukaryota</taxon>
        <taxon>Metazoa</taxon>
        <taxon>Ecdysozoa</taxon>
        <taxon>Nematoda</taxon>
        <taxon>Enoplea</taxon>
        <taxon>Dorylaimia</taxon>
        <taxon>Mermithida</taxon>
        <taxon>Mermithoidea</taxon>
        <taxon>Mermithidae</taxon>
        <taxon>Romanomermis</taxon>
    </lineage>
</organism>
<evidence type="ECO:0000313" key="2">
    <source>
        <dbReference type="WBParaSite" id="nRc.2.0.1.t33127-RA"/>
    </source>
</evidence>
<accession>A0A915K5I6</accession>
<protein>
    <submittedName>
        <fullName evidence="2">Uncharacterized protein</fullName>
    </submittedName>
</protein>
<evidence type="ECO:0000313" key="1">
    <source>
        <dbReference type="Proteomes" id="UP000887565"/>
    </source>
</evidence>
<keyword evidence="1" id="KW-1185">Reference proteome</keyword>
<name>A0A915K5I6_ROMCU</name>
<proteinExistence type="predicted"/>
<reference evidence="2" key="1">
    <citation type="submission" date="2022-11" db="UniProtKB">
        <authorList>
            <consortium name="WormBaseParasite"/>
        </authorList>
    </citation>
    <scope>IDENTIFICATION</scope>
</reference>
<dbReference type="WBParaSite" id="nRc.2.0.1.t33127-RA">
    <property type="protein sequence ID" value="nRc.2.0.1.t33127-RA"/>
    <property type="gene ID" value="nRc.2.0.1.g33127"/>
</dbReference>
<dbReference type="AlphaFoldDB" id="A0A915K5I6"/>
<dbReference type="Proteomes" id="UP000887565">
    <property type="component" value="Unplaced"/>
</dbReference>
<sequence length="18" mass="2110">MSIVKFINIKLIVKRPPL</sequence>